<comment type="subcellular location">
    <subcellularLocation>
        <location evidence="1 10">Cell outer membrane</location>
        <topology evidence="1 10">Multi-pass membrane protein</topology>
    </subcellularLocation>
</comment>
<evidence type="ECO:0000256" key="9">
    <source>
        <dbReference type="ARBA" id="ARBA00023237"/>
    </source>
</evidence>
<dbReference type="Proteomes" id="UP001261871">
    <property type="component" value="Unassembled WGS sequence"/>
</dbReference>
<evidence type="ECO:0000256" key="12">
    <source>
        <dbReference type="SAM" id="SignalP"/>
    </source>
</evidence>
<dbReference type="Gene3D" id="2.170.130.10">
    <property type="entry name" value="TonB-dependent receptor, plug domain"/>
    <property type="match status" value="1"/>
</dbReference>
<evidence type="ECO:0000256" key="2">
    <source>
        <dbReference type="ARBA" id="ARBA00022448"/>
    </source>
</evidence>
<dbReference type="InterPro" id="IPR037066">
    <property type="entry name" value="Plug_dom_sf"/>
</dbReference>
<dbReference type="PANTHER" id="PTHR30069:SF29">
    <property type="entry name" value="HEMOGLOBIN AND HEMOGLOBIN-HAPTOGLOBIN-BINDING PROTEIN 1-RELATED"/>
    <property type="match status" value="1"/>
</dbReference>
<dbReference type="PROSITE" id="PS52016">
    <property type="entry name" value="TONB_DEPENDENT_REC_3"/>
    <property type="match status" value="1"/>
</dbReference>
<dbReference type="InterPro" id="IPR036942">
    <property type="entry name" value="Beta-barrel_TonB_sf"/>
</dbReference>
<comment type="similarity">
    <text evidence="10 11">Belongs to the TonB-dependent receptor family.</text>
</comment>
<feature type="domain" description="TonB-dependent receptor plug" evidence="14">
    <location>
        <begin position="43"/>
        <end position="144"/>
    </location>
</feature>
<evidence type="ECO:0000256" key="7">
    <source>
        <dbReference type="ARBA" id="ARBA00023136"/>
    </source>
</evidence>
<keyword evidence="3 10" id="KW-1134">Transmembrane beta strand</keyword>
<proteinExistence type="inferred from homology"/>
<feature type="chain" id="PRO_5045646033" evidence="12">
    <location>
        <begin position="21"/>
        <end position="615"/>
    </location>
</feature>
<evidence type="ECO:0000313" key="16">
    <source>
        <dbReference type="Proteomes" id="UP001261871"/>
    </source>
</evidence>
<evidence type="ECO:0000256" key="10">
    <source>
        <dbReference type="PROSITE-ProRule" id="PRU01360"/>
    </source>
</evidence>
<evidence type="ECO:0000313" key="15">
    <source>
        <dbReference type="EMBL" id="MDR6846518.1"/>
    </source>
</evidence>
<evidence type="ECO:0000256" key="3">
    <source>
        <dbReference type="ARBA" id="ARBA00022452"/>
    </source>
</evidence>
<name>A0ABU1S671_9FLAO</name>
<dbReference type="PANTHER" id="PTHR30069">
    <property type="entry name" value="TONB-DEPENDENT OUTER MEMBRANE RECEPTOR"/>
    <property type="match status" value="1"/>
</dbReference>
<dbReference type="EMBL" id="JAVDTX010000008">
    <property type="protein sequence ID" value="MDR6846518.1"/>
    <property type="molecule type" value="Genomic_DNA"/>
</dbReference>
<keyword evidence="4 10" id="KW-0812">Transmembrane</keyword>
<feature type="signal peptide" evidence="12">
    <location>
        <begin position="1"/>
        <end position="20"/>
    </location>
</feature>
<feature type="domain" description="TonB-dependent receptor-like beta-barrel" evidence="13">
    <location>
        <begin position="181"/>
        <end position="588"/>
    </location>
</feature>
<comment type="caution">
    <text evidence="15">The sequence shown here is derived from an EMBL/GenBank/DDBJ whole genome shotgun (WGS) entry which is preliminary data.</text>
</comment>
<dbReference type="SUPFAM" id="SSF56935">
    <property type="entry name" value="Porins"/>
    <property type="match status" value="1"/>
</dbReference>
<dbReference type="InterPro" id="IPR012910">
    <property type="entry name" value="Plug_dom"/>
</dbReference>
<evidence type="ECO:0000256" key="8">
    <source>
        <dbReference type="ARBA" id="ARBA00023170"/>
    </source>
</evidence>
<dbReference type="Gene3D" id="2.40.170.20">
    <property type="entry name" value="TonB-dependent receptor, beta-barrel domain"/>
    <property type="match status" value="1"/>
</dbReference>
<keyword evidence="7 10" id="KW-0472">Membrane</keyword>
<reference evidence="15 16" key="1">
    <citation type="submission" date="2023-07" db="EMBL/GenBank/DDBJ databases">
        <title>Sorghum-associated microbial communities from plants grown in Nebraska, USA.</title>
        <authorList>
            <person name="Schachtman D."/>
        </authorList>
    </citation>
    <scope>NUCLEOTIDE SEQUENCE [LARGE SCALE GENOMIC DNA]</scope>
    <source>
        <strain evidence="15 16">BE124</strain>
    </source>
</reference>
<sequence length="615" mass="69875">MTLRKLIFALFVLMCQLISAQNDSITNLKEVIVSDRTLYSSNKSQSIQILNDSVINKNQSSLTNLLNYNSVLYFKEYGRGMLSTVSFRGTTASQTAVIWNGINVNSQLNGSADFNTFTAPDFNTISIKAGGGSVSYGSGAIGGTVHLSNDLVFKNKFENDLRLDYGSFNTIGVNYKIILSNKKWSTQVGFSRNSSDNDYPYVNQYTWDGTQRKNENGQYATTNLYANVGYKIKPNSVVTFYSQSSNTDRNLSLISESDSKTKYVNTFSRNLLEYSTTKDRFSSNYKVAYLTEQYQYFENIDSDDFSFGKSESLIAKMDFGYQLLESIKLNGIFDYNRTKGFGTSFGDNTRQIGAIAIKAVEQHNEKWQNELGFRKEVSSDYDSPFLFSLGSSYVFNSFYNLKINLSKNFRIPTFNDLYWETGGNPNLKPESSYQAEVGNVFTYKKFTLSETVYFIKISDLIRWAPLDGSNWTPENIDRVNSYGSETNLGWSNTYGKNNLALNASYAYTVSENVDTGEQLNYVPYHKINSNISYSYKKIAVTYQFLFNGAVTTPSQKYHLVKEYWVSNLGVYYDLGKKSTCKIGLQALNLFNQNYQSISQHYMPGRNFTINLTFKF</sequence>
<evidence type="ECO:0000259" key="14">
    <source>
        <dbReference type="Pfam" id="PF07715"/>
    </source>
</evidence>
<evidence type="ECO:0000256" key="4">
    <source>
        <dbReference type="ARBA" id="ARBA00022692"/>
    </source>
</evidence>
<evidence type="ECO:0000256" key="6">
    <source>
        <dbReference type="ARBA" id="ARBA00023077"/>
    </source>
</evidence>
<keyword evidence="6 11" id="KW-0798">TonB box</keyword>
<evidence type="ECO:0000259" key="13">
    <source>
        <dbReference type="Pfam" id="PF00593"/>
    </source>
</evidence>
<keyword evidence="9 10" id="KW-0998">Cell outer membrane</keyword>
<evidence type="ECO:0000256" key="11">
    <source>
        <dbReference type="RuleBase" id="RU003357"/>
    </source>
</evidence>
<evidence type="ECO:0000256" key="1">
    <source>
        <dbReference type="ARBA" id="ARBA00004571"/>
    </source>
</evidence>
<keyword evidence="5 12" id="KW-0732">Signal</keyword>
<keyword evidence="8 15" id="KW-0675">Receptor</keyword>
<evidence type="ECO:0000256" key="5">
    <source>
        <dbReference type="ARBA" id="ARBA00022729"/>
    </source>
</evidence>
<dbReference type="Pfam" id="PF00593">
    <property type="entry name" value="TonB_dep_Rec_b-barrel"/>
    <property type="match status" value="1"/>
</dbReference>
<dbReference type="InterPro" id="IPR039426">
    <property type="entry name" value="TonB-dep_rcpt-like"/>
</dbReference>
<accession>A0ABU1S671</accession>
<dbReference type="Pfam" id="PF07715">
    <property type="entry name" value="Plug"/>
    <property type="match status" value="1"/>
</dbReference>
<dbReference type="RefSeq" id="WP_310008757.1">
    <property type="nucleotide sequence ID" value="NZ_JAVDTX010000008.1"/>
</dbReference>
<keyword evidence="16" id="KW-1185">Reference proteome</keyword>
<protein>
    <submittedName>
        <fullName evidence="15">Iron complex outermembrane receptor protein</fullName>
    </submittedName>
</protein>
<dbReference type="InterPro" id="IPR000531">
    <property type="entry name" value="Beta-barrel_TonB"/>
</dbReference>
<organism evidence="15 16">
    <name type="scientific">Flavobacterium granuli</name>
    <dbReference type="NCBI Taxonomy" id="280093"/>
    <lineage>
        <taxon>Bacteria</taxon>
        <taxon>Pseudomonadati</taxon>
        <taxon>Bacteroidota</taxon>
        <taxon>Flavobacteriia</taxon>
        <taxon>Flavobacteriales</taxon>
        <taxon>Flavobacteriaceae</taxon>
        <taxon>Flavobacterium</taxon>
    </lineage>
</organism>
<gene>
    <name evidence="15" type="ORF">J2W95_003237</name>
</gene>
<keyword evidence="2 10" id="KW-0813">Transport</keyword>